<reference evidence="2" key="1">
    <citation type="journal article" date="2014" name="Front. Microbiol.">
        <title>High frequency of phylogenetically diverse reductive dehalogenase-homologous genes in deep subseafloor sedimentary metagenomes.</title>
        <authorList>
            <person name="Kawai M."/>
            <person name="Futagami T."/>
            <person name="Toyoda A."/>
            <person name="Takaki Y."/>
            <person name="Nishi S."/>
            <person name="Hori S."/>
            <person name="Arai W."/>
            <person name="Tsubouchi T."/>
            <person name="Morono Y."/>
            <person name="Uchiyama I."/>
            <person name="Ito T."/>
            <person name="Fujiyama A."/>
            <person name="Inagaki F."/>
            <person name="Takami H."/>
        </authorList>
    </citation>
    <scope>NUCLEOTIDE SEQUENCE</scope>
    <source>
        <strain evidence="2">Expedition CK06-06</strain>
    </source>
</reference>
<accession>X1FKS2</accession>
<dbReference type="Pfam" id="PF06439">
    <property type="entry name" value="3keto-disac_hyd"/>
    <property type="match status" value="1"/>
</dbReference>
<dbReference type="EMBL" id="BARU01006243">
    <property type="protein sequence ID" value="GAH46286.1"/>
    <property type="molecule type" value="Genomic_DNA"/>
</dbReference>
<evidence type="ECO:0000259" key="1">
    <source>
        <dbReference type="Pfam" id="PF06439"/>
    </source>
</evidence>
<dbReference type="Gene3D" id="2.60.120.560">
    <property type="entry name" value="Exo-inulinase, domain 1"/>
    <property type="match status" value="1"/>
</dbReference>
<organism evidence="2">
    <name type="scientific">marine sediment metagenome</name>
    <dbReference type="NCBI Taxonomy" id="412755"/>
    <lineage>
        <taxon>unclassified sequences</taxon>
        <taxon>metagenomes</taxon>
        <taxon>ecological metagenomes</taxon>
    </lineage>
</organism>
<sequence length="191" mass="20701">SEQEQAGEWINTFNGRDLKGWQPSGAASWRVKRGQIAATAGPNGEGGTLWTEAIYEDYLLSVTFRTTRPIHAGIWLRAAGSELGPRVEIFDPPEADTATAFTGSVWVPRKGLVLANLREDLVDRESWNTISVKIQGDRVGVWLNGEEVGAIRTGGPAKGKIGLHIEKGLVSGAGELSVREVLVQRLGELEE</sequence>
<dbReference type="GO" id="GO:0016787">
    <property type="term" value="F:hydrolase activity"/>
    <property type="evidence" value="ECO:0007669"/>
    <property type="project" value="InterPro"/>
</dbReference>
<comment type="caution">
    <text evidence="2">The sequence shown here is derived from an EMBL/GenBank/DDBJ whole genome shotgun (WGS) entry which is preliminary data.</text>
</comment>
<dbReference type="AlphaFoldDB" id="X1FKS2"/>
<evidence type="ECO:0000313" key="2">
    <source>
        <dbReference type="EMBL" id="GAH46286.1"/>
    </source>
</evidence>
<feature type="non-terminal residue" evidence="2">
    <location>
        <position position="1"/>
    </location>
</feature>
<name>X1FKS2_9ZZZZ</name>
<feature type="domain" description="3-keto-alpha-glucoside-1,2-lyase/3-keto-2-hydroxy-glucal hydratase" evidence="1">
    <location>
        <begin position="8"/>
        <end position="168"/>
    </location>
</feature>
<protein>
    <recommendedName>
        <fullName evidence="1">3-keto-alpha-glucoside-1,2-lyase/3-keto-2-hydroxy-glucal hydratase domain-containing protein</fullName>
    </recommendedName>
</protein>
<proteinExistence type="predicted"/>
<dbReference type="InterPro" id="IPR010496">
    <property type="entry name" value="AL/BT2_dom"/>
</dbReference>
<gene>
    <name evidence="2" type="ORF">S03H2_12265</name>
</gene>